<dbReference type="KEGG" id="pez:HWQ56_02245"/>
<organism evidence="1 2">
    <name type="scientific">Pseudomonas eucalypticola</name>
    <dbReference type="NCBI Taxonomy" id="2599595"/>
    <lineage>
        <taxon>Bacteria</taxon>
        <taxon>Pseudomonadati</taxon>
        <taxon>Pseudomonadota</taxon>
        <taxon>Gammaproteobacteria</taxon>
        <taxon>Pseudomonadales</taxon>
        <taxon>Pseudomonadaceae</taxon>
        <taxon>Pseudomonas</taxon>
    </lineage>
</organism>
<keyword evidence="2" id="KW-1185">Reference proteome</keyword>
<dbReference type="NCBIfam" id="TIGR01837">
    <property type="entry name" value="PHA_granule_1"/>
    <property type="match status" value="1"/>
</dbReference>
<accession>A0A7D5D4K8</accession>
<name>A0A7D5D4K8_9PSED</name>
<dbReference type="Proteomes" id="UP000509568">
    <property type="component" value="Chromosome"/>
</dbReference>
<gene>
    <name evidence="1" type="ORF">HWQ56_02245</name>
</gene>
<proteinExistence type="predicted"/>
<sequence length="145" mass="15796">MAKAILKKKVQEPAEHAAGEVRSYARKIWLAGIGAYAKAGKEGVSYIKELIKTGEDVEKSGKKKIDAEIKAANTEIAEVKGEVKAELKSVKGKVELQLDRIESAFDSRVASALNRIGIPSKHDVETLSAKLDELTALLERVARKQ</sequence>
<dbReference type="PANTHER" id="PTHR38664:SF1">
    <property type="entry name" value="SLR0058 PROTEIN"/>
    <property type="match status" value="1"/>
</dbReference>
<evidence type="ECO:0000313" key="2">
    <source>
        <dbReference type="Proteomes" id="UP000509568"/>
    </source>
</evidence>
<evidence type="ECO:0000313" key="1">
    <source>
        <dbReference type="EMBL" id="QKZ02678.1"/>
    </source>
</evidence>
<reference evidence="1 2" key="1">
    <citation type="submission" date="2020-06" db="EMBL/GenBank/DDBJ databases">
        <title>Pseudomonas eucalypticola sp. nov., an endophyte of Eucalyptus dunnii leaves with biocontrol ability of eucalyptus leaf blight.</title>
        <authorList>
            <person name="Liu Y."/>
            <person name="Song Z."/>
            <person name="Zeng H."/>
            <person name="Lu M."/>
            <person name="Wang X."/>
            <person name="Lian X."/>
            <person name="Zhang Q."/>
        </authorList>
    </citation>
    <scope>NUCLEOTIDE SEQUENCE [LARGE SCALE GENOMIC DNA]</scope>
    <source>
        <strain evidence="1 2">NP-1</strain>
    </source>
</reference>
<dbReference type="EMBL" id="CP056030">
    <property type="protein sequence ID" value="QKZ02678.1"/>
    <property type="molecule type" value="Genomic_DNA"/>
</dbReference>
<dbReference type="RefSeq" id="WP_158156388.1">
    <property type="nucleotide sequence ID" value="NZ_CP056030.1"/>
</dbReference>
<dbReference type="AlphaFoldDB" id="A0A7D5D4K8"/>
<protein>
    <submittedName>
        <fullName evidence="1">Phasin family protein</fullName>
    </submittedName>
</protein>
<dbReference type="PANTHER" id="PTHR38664">
    <property type="entry name" value="SLR0058 PROTEIN"/>
    <property type="match status" value="1"/>
</dbReference>
<dbReference type="Pfam" id="PF05597">
    <property type="entry name" value="Phasin"/>
    <property type="match status" value="1"/>
</dbReference>
<dbReference type="InterPro" id="IPR008769">
    <property type="entry name" value="PhaF_PhaI"/>
</dbReference>